<evidence type="ECO:0000313" key="3">
    <source>
        <dbReference type="Proteomes" id="UP000887013"/>
    </source>
</evidence>
<feature type="compositionally biased region" description="Basic and acidic residues" evidence="1">
    <location>
        <begin position="1"/>
        <end position="10"/>
    </location>
</feature>
<organism evidence="2 3">
    <name type="scientific">Nephila pilipes</name>
    <name type="common">Giant wood spider</name>
    <name type="synonym">Nephila maculata</name>
    <dbReference type="NCBI Taxonomy" id="299642"/>
    <lineage>
        <taxon>Eukaryota</taxon>
        <taxon>Metazoa</taxon>
        <taxon>Ecdysozoa</taxon>
        <taxon>Arthropoda</taxon>
        <taxon>Chelicerata</taxon>
        <taxon>Arachnida</taxon>
        <taxon>Araneae</taxon>
        <taxon>Araneomorphae</taxon>
        <taxon>Entelegynae</taxon>
        <taxon>Araneoidea</taxon>
        <taxon>Nephilidae</taxon>
        <taxon>Nephila</taxon>
    </lineage>
</organism>
<evidence type="ECO:0000313" key="2">
    <source>
        <dbReference type="EMBL" id="GFU03611.1"/>
    </source>
</evidence>
<reference evidence="2" key="1">
    <citation type="submission" date="2020-08" db="EMBL/GenBank/DDBJ databases">
        <title>Multicomponent nature underlies the extraordinary mechanical properties of spider dragline silk.</title>
        <authorList>
            <person name="Kono N."/>
            <person name="Nakamura H."/>
            <person name="Mori M."/>
            <person name="Yoshida Y."/>
            <person name="Ohtoshi R."/>
            <person name="Malay A.D."/>
            <person name="Moran D.A.P."/>
            <person name="Tomita M."/>
            <person name="Numata K."/>
            <person name="Arakawa K."/>
        </authorList>
    </citation>
    <scope>NUCLEOTIDE SEQUENCE</scope>
</reference>
<dbReference type="EMBL" id="BMAW01027736">
    <property type="protein sequence ID" value="GFU03611.1"/>
    <property type="molecule type" value="Genomic_DNA"/>
</dbReference>
<comment type="caution">
    <text evidence="2">The sequence shown here is derived from an EMBL/GenBank/DDBJ whole genome shotgun (WGS) entry which is preliminary data.</text>
</comment>
<dbReference type="Proteomes" id="UP000887013">
    <property type="component" value="Unassembled WGS sequence"/>
</dbReference>
<dbReference type="AlphaFoldDB" id="A0A8X6Q7K1"/>
<proteinExistence type="predicted"/>
<sequence>MSPYERENISHGKLIGNSKAKNQPCLNQMNLEPSCAKFTTDNAILSIYAAGVLGGLHPLSVPITRSSYGSGFGFLRRDFQSHRLR</sequence>
<gene>
    <name evidence="2" type="ORF">NPIL_78291</name>
</gene>
<accession>A0A8X6Q7K1</accession>
<protein>
    <submittedName>
        <fullName evidence="2">Uncharacterized protein</fullName>
    </submittedName>
</protein>
<feature type="region of interest" description="Disordered" evidence="1">
    <location>
        <begin position="1"/>
        <end position="21"/>
    </location>
</feature>
<evidence type="ECO:0000256" key="1">
    <source>
        <dbReference type="SAM" id="MobiDB-lite"/>
    </source>
</evidence>
<keyword evidence="3" id="KW-1185">Reference proteome</keyword>
<name>A0A8X6Q7K1_NEPPI</name>